<evidence type="ECO:0000256" key="8">
    <source>
        <dbReference type="ARBA" id="ARBA00023136"/>
    </source>
</evidence>
<evidence type="ECO:0000256" key="1">
    <source>
        <dbReference type="ARBA" id="ARBA00004448"/>
    </source>
</evidence>
<dbReference type="PROSITE" id="PS50920">
    <property type="entry name" value="SOLCAR"/>
    <property type="match status" value="3"/>
</dbReference>
<dbReference type="SUPFAM" id="SSF103506">
    <property type="entry name" value="Mitochondrial carrier"/>
    <property type="match status" value="1"/>
</dbReference>
<keyword evidence="5" id="KW-0999">Mitochondrion inner membrane</keyword>
<protein>
    <submittedName>
        <fullName evidence="12">DEBR0S4_08856g1_1</fullName>
    </submittedName>
</protein>
<organism evidence="12 13">
    <name type="scientific">Dekkera bruxellensis</name>
    <name type="common">Brettanomyces custersii</name>
    <dbReference type="NCBI Taxonomy" id="5007"/>
    <lineage>
        <taxon>Eukaryota</taxon>
        <taxon>Fungi</taxon>
        <taxon>Dikarya</taxon>
        <taxon>Ascomycota</taxon>
        <taxon>Saccharomycotina</taxon>
        <taxon>Pichiomycetes</taxon>
        <taxon>Pichiales</taxon>
        <taxon>Pichiaceae</taxon>
        <taxon>Brettanomyces</taxon>
    </lineage>
</organism>
<evidence type="ECO:0000256" key="7">
    <source>
        <dbReference type="ARBA" id="ARBA00023128"/>
    </source>
</evidence>
<comment type="subcellular location">
    <subcellularLocation>
        <location evidence="1">Mitochondrion inner membrane</location>
        <topology evidence="1">Multi-pass membrane protein</topology>
    </subcellularLocation>
</comment>
<keyword evidence="4" id="KW-0677">Repeat</keyword>
<feature type="repeat" description="Solcar" evidence="9">
    <location>
        <begin position="198"/>
        <end position="280"/>
    </location>
</feature>
<evidence type="ECO:0000256" key="11">
    <source>
        <dbReference type="SAM" id="Phobius"/>
    </source>
</evidence>
<dbReference type="InterPro" id="IPR002067">
    <property type="entry name" value="MCP"/>
</dbReference>
<sequence>MTESSVRQGAEIPAYISLVSGAFSGVIARLFVAPVDVIKIRMQLQSNARLYGTITSTISTIWKNEGFTAFWKGNVSAEIMYLIYGSAQFTSYSFLNTHLSRFEKKHSMNIPTAIHSLTIGAIAGCAATCSSYPFDLLRTRLISNEKPRFVSLYREIKDILVASGCRGFFGGGFLSVLSVALTTGFSFAGYNVLKGATFGTIFEPTSGLIAGALSKFLVYPLDLLKRRRQITTSCTVSQAAVGIFQKEGLRGFYHGLIPSIVKSAPTTMLSLYFYELASGQLLRMEESKRLNA</sequence>
<evidence type="ECO:0000256" key="2">
    <source>
        <dbReference type="ARBA" id="ARBA00022448"/>
    </source>
</evidence>
<feature type="transmembrane region" description="Helical" evidence="11">
    <location>
        <begin position="196"/>
        <end position="218"/>
    </location>
</feature>
<feature type="repeat" description="Solcar" evidence="9">
    <location>
        <begin position="12"/>
        <end position="98"/>
    </location>
</feature>
<dbReference type="Gene3D" id="1.50.40.10">
    <property type="entry name" value="Mitochondrial carrier domain"/>
    <property type="match status" value="1"/>
</dbReference>
<evidence type="ECO:0000256" key="5">
    <source>
        <dbReference type="ARBA" id="ARBA00022792"/>
    </source>
</evidence>
<dbReference type="PANTHER" id="PTHR24089">
    <property type="entry name" value="SOLUTE CARRIER FAMILY 25"/>
    <property type="match status" value="1"/>
</dbReference>
<name>A0A7D9CYS0_DEKBR</name>
<keyword evidence="7" id="KW-0496">Mitochondrion</keyword>
<comment type="similarity">
    <text evidence="10">Belongs to the mitochondrial carrier (TC 2.A.29) family.</text>
</comment>
<feature type="repeat" description="Solcar" evidence="9">
    <location>
        <begin position="111"/>
        <end position="196"/>
    </location>
</feature>
<dbReference type="EMBL" id="CABFWN010000004">
    <property type="protein sequence ID" value="VUG19035.1"/>
    <property type="molecule type" value="Genomic_DNA"/>
</dbReference>
<dbReference type="InterPro" id="IPR018108">
    <property type="entry name" value="MCP_transmembrane"/>
</dbReference>
<reference evidence="12 13" key="1">
    <citation type="submission" date="2019-07" db="EMBL/GenBank/DDBJ databases">
        <authorList>
            <person name="Friedrich A."/>
            <person name="Schacherer J."/>
        </authorList>
    </citation>
    <scope>NUCLEOTIDE SEQUENCE [LARGE SCALE GENOMIC DNA]</scope>
</reference>
<gene>
    <name evidence="12" type="primary">TPC1</name>
    <name evidence="12" type="ORF">DEBR0S4_08856G</name>
</gene>
<evidence type="ECO:0000256" key="4">
    <source>
        <dbReference type="ARBA" id="ARBA00022737"/>
    </source>
</evidence>
<dbReference type="AlphaFoldDB" id="A0A7D9CYS0"/>
<feature type="transmembrane region" description="Helical" evidence="11">
    <location>
        <begin position="167"/>
        <end position="190"/>
    </location>
</feature>
<keyword evidence="8 9" id="KW-0472">Membrane</keyword>
<proteinExistence type="inferred from homology"/>
<accession>A0A7D9CYS0</accession>
<dbReference type="Proteomes" id="UP000478008">
    <property type="component" value="Unassembled WGS sequence"/>
</dbReference>
<dbReference type="GO" id="GO:0055085">
    <property type="term" value="P:transmembrane transport"/>
    <property type="evidence" value="ECO:0007669"/>
    <property type="project" value="InterPro"/>
</dbReference>
<dbReference type="GO" id="GO:0005743">
    <property type="term" value="C:mitochondrial inner membrane"/>
    <property type="evidence" value="ECO:0007669"/>
    <property type="project" value="UniProtKB-SubCell"/>
</dbReference>
<evidence type="ECO:0000256" key="9">
    <source>
        <dbReference type="PROSITE-ProRule" id="PRU00282"/>
    </source>
</evidence>
<dbReference type="InterPro" id="IPR023395">
    <property type="entry name" value="MCP_dom_sf"/>
</dbReference>
<dbReference type="PRINTS" id="PR00926">
    <property type="entry name" value="MITOCARRIER"/>
</dbReference>
<keyword evidence="13" id="KW-1185">Reference proteome</keyword>
<evidence type="ECO:0000313" key="13">
    <source>
        <dbReference type="Proteomes" id="UP000478008"/>
    </source>
</evidence>
<dbReference type="Pfam" id="PF00153">
    <property type="entry name" value="Mito_carr"/>
    <property type="match status" value="3"/>
</dbReference>
<keyword evidence="6 11" id="KW-1133">Transmembrane helix</keyword>
<keyword evidence="3 9" id="KW-0812">Transmembrane</keyword>
<evidence type="ECO:0000256" key="6">
    <source>
        <dbReference type="ARBA" id="ARBA00022989"/>
    </source>
</evidence>
<keyword evidence="2 10" id="KW-0813">Transport</keyword>
<evidence type="ECO:0000313" key="12">
    <source>
        <dbReference type="EMBL" id="VUG19035.1"/>
    </source>
</evidence>
<feature type="transmembrane region" description="Helical" evidence="11">
    <location>
        <begin position="12"/>
        <end position="32"/>
    </location>
</feature>
<evidence type="ECO:0000256" key="3">
    <source>
        <dbReference type="ARBA" id="ARBA00022692"/>
    </source>
</evidence>
<evidence type="ECO:0000256" key="10">
    <source>
        <dbReference type="RuleBase" id="RU000488"/>
    </source>
</evidence>